<feature type="domain" description="USP" evidence="2">
    <location>
        <begin position="174"/>
        <end position="526"/>
    </location>
</feature>
<reference evidence="3" key="1">
    <citation type="submission" date="2021-01" db="EMBL/GenBank/DDBJ databases">
        <authorList>
            <consortium name="Genoscope - CEA"/>
            <person name="William W."/>
        </authorList>
    </citation>
    <scope>NUCLEOTIDE SEQUENCE</scope>
</reference>
<proteinExistence type="predicted"/>
<evidence type="ECO:0000313" key="3">
    <source>
        <dbReference type="EMBL" id="CAD8204424.1"/>
    </source>
</evidence>
<keyword evidence="4" id="KW-1185">Reference proteome</keyword>
<dbReference type="Proteomes" id="UP000689195">
    <property type="component" value="Unassembled WGS sequence"/>
</dbReference>
<feature type="coiled-coil region" evidence="1">
    <location>
        <begin position="118"/>
        <end position="148"/>
    </location>
</feature>
<comment type="caution">
    <text evidence="3">The sequence shown here is derived from an EMBL/GenBank/DDBJ whole genome shotgun (WGS) entry which is preliminary data.</text>
</comment>
<protein>
    <recommendedName>
        <fullName evidence="2">USP domain-containing protein</fullName>
    </recommendedName>
</protein>
<name>A0A8S1XXT9_9CILI</name>
<dbReference type="InterPro" id="IPR028889">
    <property type="entry name" value="USP"/>
</dbReference>
<accession>A0A8S1XXT9</accession>
<gene>
    <name evidence="3" type="ORF">PPENT_87.1.T1370060</name>
</gene>
<sequence length="596" mass="70908">MLDAQQKDQIQQLMDITNRSKVLIVSILMYFNWDQEKSMDFILNAGEFLSEDLIPESRRQAAETLLRQEEQEQRKLNQLQSNNQGNFLKQKSEISQSQINNFYNIQTTNDGIDKPDWIQTKNKRINQIKEYIQQLENQEWENMQIIKERLQFIYNSQNKQQNDQIQVRMHKCLIGMNNNEVTGFFNCIYQLFFQNPELVESILSLSNLINKEDQNSQYLNELQFLFGSFILSNNSFVKDSNIYQIANRFNKMIIGDDQINFAQQYETHIDIITKCFQEICKQNQVSIFEQTFQSFINSKKSGQKSLSLKLEQEDRSLHLSLLKQIENLSSLKQQQTCKTYWTFEINRSGSKNQELKNNQNNLDYWFTKKIDLEILFSTVRADKILQIFEQNLNEENIKEIKKFQQIVNSLHIVISLLEVKDLIQKETLQSLKIEKETLEKQLLTYHPFNMNIISKDDSQSSKYSYCLQATVIQIQQDNIQLFYIYIYNFYEELWYRIFDKEIIVVNEDIVINDTRKNGCLLIYIHQSQISRLKGYQQTISEITRKITINQGEISQELIQRYPILNGLSTNHIEMIQNSNREIIKILNEQLNNEFNY</sequence>
<evidence type="ECO:0000256" key="1">
    <source>
        <dbReference type="SAM" id="Coils"/>
    </source>
</evidence>
<evidence type="ECO:0000313" key="4">
    <source>
        <dbReference type="Proteomes" id="UP000689195"/>
    </source>
</evidence>
<dbReference type="PROSITE" id="PS50235">
    <property type="entry name" value="USP_3"/>
    <property type="match status" value="1"/>
</dbReference>
<dbReference type="AlphaFoldDB" id="A0A8S1XXT9"/>
<organism evidence="3 4">
    <name type="scientific">Paramecium pentaurelia</name>
    <dbReference type="NCBI Taxonomy" id="43138"/>
    <lineage>
        <taxon>Eukaryota</taxon>
        <taxon>Sar</taxon>
        <taxon>Alveolata</taxon>
        <taxon>Ciliophora</taxon>
        <taxon>Intramacronucleata</taxon>
        <taxon>Oligohymenophorea</taxon>
        <taxon>Peniculida</taxon>
        <taxon>Parameciidae</taxon>
        <taxon>Paramecium</taxon>
    </lineage>
</organism>
<evidence type="ECO:0000259" key="2">
    <source>
        <dbReference type="PROSITE" id="PS50235"/>
    </source>
</evidence>
<dbReference type="EMBL" id="CAJJDO010000137">
    <property type="protein sequence ID" value="CAD8204424.1"/>
    <property type="molecule type" value="Genomic_DNA"/>
</dbReference>
<dbReference type="OrthoDB" id="306388at2759"/>
<keyword evidence="1" id="KW-0175">Coiled coil</keyword>